<dbReference type="InterPro" id="IPR041373">
    <property type="entry name" value="RT_RNaseH"/>
</dbReference>
<dbReference type="PANTHER" id="PTHR37984">
    <property type="entry name" value="PROTEIN CBG26694"/>
    <property type="match status" value="1"/>
</dbReference>
<evidence type="ECO:0000256" key="2">
    <source>
        <dbReference type="ARBA" id="ARBA00022695"/>
    </source>
</evidence>
<comment type="caution">
    <text evidence="8">The sequence shown here is derived from an EMBL/GenBank/DDBJ whole genome shotgun (WGS) entry which is preliminary data.</text>
</comment>
<name>A0A438FSA9_VITVI</name>
<dbReference type="GO" id="GO:0003964">
    <property type="term" value="F:RNA-directed DNA polymerase activity"/>
    <property type="evidence" value="ECO:0007669"/>
    <property type="project" value="UniProtKB-KW"/>
</dbReference>
<keyword evidence="1" id="KW-0808">Transferase</keyword>
<evidence type="ECO:0000313" key="9">
    <source>
        <dbReference type="Proteomes" id="UP000288805"/>
    </source>
</evidence>
<dbReference type="CDD" id="cd09274">
    <property type="entry name" value="RNase_HI_RT_Ty3"/>
    <property type="match status" value="1"/>
</dbReference>
<dbReference type="InterPro" id="IPR043502">
    <property type="entry name" value="DNA/RNA_pol_sf"/>
</dbReference>
<dbReference type="EMBL" id="QGNW01000759">
    <property type="protein sequence ID" value="RVW62818.1"/>
    <property type="molecule type" value="Genomic_DNA"/>
</dbReference>
<keyword evidence="2" id="KW-0548">Nucleotidyltransferase</keyword>
<gene>
    <name evidence="8" type="primary">pol_600</name>
    <name evidence="8" type="ORF">CK203_066066</name>
</gene>
<dbReference type="Pfam" id="PF17917">
    <property type="entry name" value="RT_RNaseH"/>
    <property type="match status" value="1"/>
</dbReference>
<feature type="domain" description="Reverse transcriptase RNase H-like" evidence="7">
    <location>
        <begin position="124"/>
        <end position="198"/>
    </location>
</feature>
<keyword evidence="4" id="KW-0255">Endonuclease</keyword>
<reference evidence="8 9" key="1">
    <citation type="journal article" date="2018" name="PLoS Genet.">
        <title>Population sequencing reveals clonal diversity and ancestral inbreeding in the grapevine cultivar Chardonnay.</title>
        <authorList>
            <person name="Roach M.J."/>
            <person name="Johnson D.L."/>
            <person name="Bohlmann J."/>
            <person name="van Vuuren H.J."/>
            <person name="Jones S.J."/>
            <person name="Pretorius I.S."/>
            <person name="Schmidt S.A."/>
            <person name="Borneman A.R."/>
        </authorList>
    </citation>
    <scope>NUCLEOTIDE SEQUENCE [LARGE SCALE GENOMIC DNA]</scope>
    <source>
        <strain evidence="9">cv. Chardonnay</strain>
        <tissue evidence="8">Leaf</tissue>
    </source>
</reference>
<sequence>MTTIDCLPMVCEFADVFPKELPCLPPHREMDFSIELYLGTDPISIAPYRMAPVERKELNIQLQELQTKGLFGLVPHLGEIQFLGHMVSQEGISVDPTKVEAVTKWERPKNVFEVRSFLGLARGRVVAYASRQLKNHEQNYLTHDLELAAIVFALKLWRHYLYGENFEVFSDHKSLKYIFSQKDLNARQRRWMETLEDFNFTLQYHPGKANVVVMP</sequence>
<organism evidence="8 9">
    <name type="scientific">Vitis vinifera</name>
    <name type="common">Grape</name>
    <dbReference type="NCBI Taxonomy" id="29760"/>
    <lineage>
        <taxon>Eukaryota</taxon>
        <taxon>Viridiplantae</taxon>
        <taxon>Streptophyta</taxon>
        <taxon>Embryophyta</taxon>
        <taxon>Tracheophyta</taxon>
        <taxon>Spermatophyta</taxon>
        <taxon>Magnoliopsida</taxon>
        <taxon>eudicotyledons</taxon>
        <taxon>Gunneridae</taxon>
        <taxon>Pentapetalae</taxon>
        <taxon>rosids</taxon>
        <taxon>Vitales</taxon>
        <taxon>Vitaceae</taxon>
        <taxon>Viteae</taxon>
        <taxon>Vitis</taxon>
    </lineage>
</organism>
<dbReference type="GO" id="GO:0004519">
    <property type="term" value="F:endonuclease activity"/>
    <property type="evidence" value="ECO:0007669"/>
    <property type="project" value="UniProtKB-KW"/>
</dbReference>
<dbReference type="SUPFAM" id="SSF56672">
    <property type="entry name" value="DNA/RNA polymerases"/>
    <property type="match status" value="2"/>
</dbReference>
<evidence type="ECO:0000259" key="7">
    <source>
        <dbReference type="Pfam" id="PF17917"/>
    </source>
</evidence>
<keyword evidence="6" id="KW-0695">RNA-directed DNA polymerase</keyword>
<keyword evidence="3" id="KW-0540">Nuclease</keyword>
<evidence type="ECO:0000313" key="8">
    <source>
        <dbReference type="EMBL" id="RVW62818.1"/>
    </source>
</evidence>
<accession>A0A438FSA9</accession>
<evidence type="ECO:0000256" key="6">
    <source>
        <dbReference type="ARBA" id="ARBA00022918"/>
    </source>
</evidence>
<evidence type="ECO:0000256" key="3">
    <source>
        <dbReference type="ARBA" id="ARBA00022722"/>
    </source>
</evidence>
<dbReference type="AlphaFoldDB" id="A0A438FSA9"/>
<protein>
    <submittedName>
        <fullName evidence="8">Retrovirus-related Pol polyprotein from transposon 17.6</fullName>
    </submittedName>
</protein>
<keyword evidence="5" id="KW-0378">Hydrolase</keyword>
<evidence type="ECO:0000256" key="1">
    <source>
        <dbReference type="ARBA" id="ARBA00022679"/>
    </source>
</evidence>
<proteinExistence type="predicted"/>
<dbReference type="InterPro" id="IPR050951">
    <property type="entry name" value="Retrovirus_Pol_polyprotein"/>
</dbReference>
<evidence type="ECO:0000256" key="5">
    <source>
        <dbReference type="ARBA" id="ARBA00022801"/>
    </source>
</evidence>
<dbReference type="GO" id="GO:0016787">
    <property type="term" value="F:hydrolase activity"/>
    <property type="evidence" value="ECO:0007669"/>
    <property type="project" value="UniProtKB-KW"/>
</dbReference>
<dbReference type="Proteomes" id="UP000288805">
    <property type="component" value="Unassembled WGS sequence"/>
</dbReference>
<dbReference type="PANTHER" id="PTHR37984:SF5">
    <property type="entry name" value="PROTEIN NYNRIN-LIKE"/>
    <property type="match status" value="1"/>
</dbReference>
<dbReference type="Gene3D" id="3.10.20.370">
    <property type="match status" value="1"/>
</dbReference>
<evidence type="ECO:0000256" key="4">
    <source>
        <dbReference type="ARBA" id="ARBA00022759"/>
    </source>
</evidence>